<dbReference type="Pfam" id="PF02518">
    <property type="entry name" value="HATPase_c"/>
    <property type="match status" value="1"/>
</dbReference>
<proteinExistence type="predicted"/>
<protein>
    <submittedName>
        <fullName evidence="3">Two-component sensor histidine kinase</fullName>
    </submittedName>
</protein>
<dbReference type="PROSITE" id="PS50109">
    <property type="entry name" value="HIS_KIN"/>
    <property type="match status" value="1"/>
</dbReference>
<gene>
    <name evidence="3" type="ORF">BC952_1217</name>
</gene>
<comment type="caution">
    <text evidence="3">The sequence shown here is derived from an EMBL/GenBank/DDBJ whole genome shotgun (WGS) entry which is preliminary data.</text>
</comment>
<accession>A0A495S6N7</accession>
<dbReference type="OrthoDB" id="9767435at2"/>
<dbReference type="SUPFAM" id="SSF48452">
    <property type="entry name" value="TPR-like"/>
    <property type="match status" value="2"/>
</dbReference>
<keyword evidence="1" id="KW-1133">Transmembrane helix</keyword>
<dbReference type="Gene3D" id="1.25.40.10">
    <property type="entry name" value="Tetratricopeptide repeat domain"/>
    <property type="match status" value="1"/>
</dbReference>
<keyword evidence="1" id="KW-0812">Transmembrane</keyword>
<feature type="domain" description="Histidine kinase" evidence="2">
    <location>
        <begin position="474"/>
        <end position="664"/>
    </location>
</feature>
<feature type="transmembrane region" description="Helical" evidence="1">
    <location>
        <begin position="422"/>
        <end position="441"/>
    </location>
</feature>
<evidence type="ECO:0000313" key="3">
    <source>
        <dbReference type="EMBL" id="RKS95527.1"/>
    </source>
</evidence>
<keyword evidence="3" id="KW-0418">Kinase</keyword>
<dbReference type="Gene3D" id="3.30.565.10">
    <property type="entry name" value="Histidine kinase-like ATPase, C-terminal domain"/>
    <property type="match status" value="1"/>
</dbReference>
<evidence type="ECO:0000256" key="1">
    <source>
        <dbReference type="SAM" id="Phobius"/>
    </source>
</evidence>
<sequence length="668" mass="78019">MRQLFFLLVLFNFTVFSQNEYQKSEDSLYFLINNEFNDKDKINHYVALCSIYKNSNSTKLNTCNEKLLEILKKANATKEFGHYYSNIADLLKKSDYQQAVIYAEKANKLFYDYKDWDNYILNSVDYAIILCKNNLIDKSEILLQNTLSIALRKKSKHIAVVYYGFCDLYNGISDYIKALKYAKKALVLEKNSLNKAKIYYIISRIYTSTKNYKRALEYNDLAIKNFKANSIYKINKAKILYCMQRYNEALVIALDYEKSSDKTFDLLNISFLSNCYYKMKNYYLANKYIDKRLKLGFKTRINELECKKDKAKICLALNDIQTAEKYINESLNFLKEDDYFELKIEIYEIKVGVEEKLGDFEKALFFNKKIGKINQINNTNFNNNKLHQLEIDLDVTEKDNKIKNLQIAQLKKQVEINTKTDYIIYISIALFIALVFVLAYIKNYNTIKLKNQIIEDEKSLVKKSLLEKETLLKEIHHRVKNNMQLVISLLKIQVRDSKELSIENFIEVSENRILSMALIHEYLYESENINYVNFEEYVNRLSSSIRGSFSNQSNIKLETQINNSHFNIETAIPLGLIINELVINAFKHAFIGKDQGIIKIILFKEQDLHHLEITDNGIGIDAIAENGQSIGLKIVKLLVSQINGQMQIKKDSGTQFTIQFKTIKNTNE</sequence>
<name>A0A495S6N7_9FLAO</name>
<dbReference type="Gene3D" id="3.30.450.20">
    <property type="entry name" value="PAS domain"/>
    <property type="match status" value="1"/>
</dbReference>
<dbReference type="InterPro" id="IPR005467">
    <property type="entry name" value="His_kinase_dom"/>
</dbReference>
<dbReference type="GO" id="GO:0016301">
    <property type="term" value="F:kinase activity"/>
    <property type="evidence" value="ECO:0007669"/>
    <property type="project" value="UniProtKB-KW"/>
</dbReference>
<dbReference type="InterPro" id="IPR036890">
    <property type="entry name" value="HATPase_C_sf"/>
</dbReference>
<dbReference type="InterPro" id="IPR011495">
    <property type="entry name" value="Sig_transdc_His_kin_sub2_dim/P"/>
</dbReference>
<dbReference type="InterPro" id="IPR003594">
    <property type="entry name" value="HATPase_dom"/>
</dbReference>
<evidence type="ECO:0000313" key="4">
    <source>
        <dbReference type="Proteomes" id="UP000280091"/>
    </source>
</evidence>
<reference evidence="3 4" key="1">
    <citation type="submission" date="2018-10" db="EMBL/GenBank/DDBJ databases">
        <title>Genomic Encyclopedia of Archaeal and Bacterial Type Strains, Phase II (KMG-II): from individual species to whole genera.</title>
        <authorList>
            <person name="Goeker M."/>
        </authorList>
    </citation>
    <scope>NUCLEOTIDE SEQUENCE [LARGE SCALE GENOMIC DNA]</scope>
    <source>
        <strain evidence="3 4">DSM 15094</strain>
    </source>
</reference>
<dbReference type="PANTHER" id="PTHR43065">
    <property type="entry name" value="SENSOR HISTIDINE KINASE"/>
    <property type="match status" value="1"/>
</dbReference>
<organism evidence="3 4">
    <name type="scientific">Flavobacterium limicola</name>
    <dbReference type="NCBI Taxonomy" id="180441"/>
    <lineage>
        <taxon>Bacteria</taxon>
        <taxon>Pseudomonadati</taxon>
        <taxon>Bacteroidota</taxon>
        <taxon>Flavobacteriia</taxon>
        <taxon>Flavobacteriales</taxon>
        <taxon>Flavobacteriaceae</taxon>
        <taxon>Flavobacterium</taxon>
    </lineage>
</organism>
<dbReference type="AlphaFoldDB" id="A0A495S6N7"/>
<keyword evidence="1" id="KW-0472">Membrane</keyword>
<keyword evidence="3" id="KW-0808">Transferase</keyword>
<dbReference type="SMART" id="SM00028">
    <property type="entry name" value="TPR"/>
    <property type="match status" value="3"/>
</dbReference>
<dbReference type="SUPFAM" id="SSF55874">
    <property type="entry name" value="ATPase domain of HSP90 chaperone/DNA topoisomerase II/histidine kinase"/>
    <property type="match status" value="1"/>
</dbReference>
<dbReference type="RefSeq" id="WP_121364612.1">
    <property type="nucleotide sequence ID" value="NZ_RBXA01000001.1"/>
</dbReference>
<dbReference type="EMBL" id="RBXA01000001">
    <property type="protein sequence ID" value="RKS95527.1"/>
    <property type="molecule type" value="Genomic_DNA"/>
</dbReference>
<dbReference type="Proteomes" id="UP000280091">
    <property type="component" value="Unassembled WGS sequence"/>
</dbReference>
<dbReference type="InterPro" id="IPR011990">
    <property type="entry name" value="TPR-like_helical_dom_sf"/>
</dbReference>
<keyword evidence="4" id="KW-1185">Reference proteome</keyword>
<dbReference type="PANTHER" id="PTHR43065:SF23">
    <property type="entry name" value="SENSOR HISTIDINE KINASE PDTAS"/>
    <property type="match status" value="1"/>
</dbReference>
<dbReference type="Pfam" id="PF07568">
    <property type="entry name" value="HisKA_2"/>
    <property type="match status" value="1"/>
</dbReference>
<dbReference type="InterPro" id="IPR019734">
    <property type="entry name" value="TPR_rpt"/>
</dbReference>
<evidence type="ECO:0000259" key="2">
    <source>
        <dbReference type="PROSITE" id="PS50109"/>
    </source>
</evidence>
<dbReference type="SMART" id="SM00387">
    <property type="entry name" value="HATPase_c"/>
    <property type="match status" value="1"/>
</dbReference>